<dbReference type="OrthoDB" id="3527137at2759"/>
<reference evidence="2 3" key="1">
    <citation type="journal article" date="2015" name="Sci. Rep.">
        <title>Chromosome-level genome map provides insights into diverse defense mechanisms in the medicinal fungus Ganoderma sinense.</title>
        <authorList>
            <person name="Zhu Y."/>
            <person name="Xu J."/>
            <person name="Sun C."/>
            <person name="Zhou S."/>
            <person name="Xu H."/>
            <person name="Nelson D.R."/>
            <person name="Qian J."/>
            <person name="Song J."/>
            <person name="Luo H."/>
            <person name="Xiang L."/>
            <person name="Li Y."/>
            <person name="Xu Z."/>
            <person name="Ji A."/>
            <person name="Wang L."/>
            <person name="Lu S."/>
            <person name="Hayward A."/>
            <person name="Sun W."/>
            <person name="Li X."/>
            <person name="Schwartz D.C."/>
            <person name="Wang Y."/>
            <person name="Chen S."/>
        </authorList>
    </citation>
    <scope>NUCLEOTIDE SEQUENCE [LARGE SCALE GENOMIC DNA]</scope>
    <source>
        <strain evidence="2 3">ZZ0214-1</strain>
    </source>
</reference>
<accession>A0A2G8S9R6</accession>
<keyword evidence="3" id="KW-1185">Reference proteome</keyword>
<evidence type="ECO:0000259" key="1">
    <source>
        <dbReference type="Pfam" id="PF24968"/>
    </source>
</evidence>
<feature type="domain" description="DUF7770" evidence="1">
    <location>
        <begin position="20"/>
        <end position="177"/>
    </location>
</feature>
<dbReference type="Pfam" id="PF24968">
    <property type="entry name" value="DUF7770"/>
    <property type="match status" value="1"/>
</dbReference>
<dbReference type="STRING" id="1077348.A0A2G8S9R6"/>
<evidence type="ECO:0000313" key="2">
    <source>
        <dbReference type="EMBL" id="PIL30505.1"/>
    </source>
</evidence>
<dbReference type="InterPro" id="IPR056672">
    <property type="entry name" value="DUF7770"/>
</dbReference>
<organism evidence="2 3">
    <name type="scientific">Ganoderma sinense ZZ0214-1</name>
    <dbReference type="NCBI Taxonomy" id="1077348"/>
    <lineage>
        <taxon>Eukaryota</taxon>
        <taxon>Fungi</taxon>
        <taxon>Dikarya</taxon>
        <taxon>Basidiomycota</taxon>
        <taxon>Agaricomycotina</taxon>
        <taxon>Agaricomycetes</taxon>
        <taxon>Polyporales</taxon>
        <taxon>Polyporaceae</taxon>
        <taxon>Ganoderma</taxon>
    </lineage>
</organism>
<dbReference type="EMBL" id="AYKW01000014">
    <property type="protein sequence ID" value="PIL30505.1"/>
    <property type="molecule type" value="Genomic_DNA"/>
</dbReference>
<name>A0A2G8S9R6_9APHY</name>
<dbReference type="AlphaFoldDB" id="A0A2G8S9R6"/>
<gene>
    <name evidence="2" type="ORF">GSI_07205</name>
</gene>
<protein>
    <recommendedName>
        <fullName evidence="1">DUF7770 domain-containing protein</fullName>
    </recommendedName>
</protein>
<proteinExistence type="predicted"/>
<evidence type="ECO:0000313" key="3">
    <source>
        <dbReference type="Proteomes" id="UP000230002"/>
    </source>
</evidence>
<dbReference type="Proteomes" id="UP000230002">
    <property type="component" value="Unassembled WGS sequence"/>
</dbReference>
<comment type="caution">
    <text evidence="2">The sequence shown here is derived from an EMBL/GenBank/DDBJ whole genome shotgun (WGS) entry which is preliminary data.</text>
</comment>
<sequence>MTTVFSKRLLQDDRERVVARVVVTASGTVSTVKNEPQVFHWRLYLVLAPDARLRPTSSQSVLFDMTPSLPPTGTFIIASKVEALSEARRKIELPLFTTGQPTVARLIHLFLEKGMDRYKFDSTGSGCYYWTMTGVQRLEEAGLIMPGSLKLLLDFHKEQAQLHPERHPLPVRRGEFYWYVDVLRSCLAYNMLISEYRARITQEDFGSGVIAVWQ</sequence>